<gene>
    <name evidence="4" type="primary">bamB_1</name>
    <name evidence="4" type="ORF">EMLJLAPB_00597</name>
</gene>
<dbReference type="Pfam" id="PF05048">
    <property type="entry name" value="NosD"/>
    <property type="match status" value="1"/>
</dbReference>
<dbReference type="InterPro" id="IPR007742">
    <property type="entry name" value="NosD_dom"/>
</dbReference>
<dbReference type="InterPro" id="IPR011635">
    <property type="entry name" value="CARDB"/>
</dbReference>
<feature type="domain" description="Periplasmic copper-binding protein NosD beta helix" evidence="1">
    <location>
        <begin position="39"/>
        <end position="278"/>
    </location>
</feature>
<dbReference type="AlphaFoldDB" id="A0A811TG22"/>
<dbReference type="SUPFAM" id="SSF51126">
    <property type="entry name" value="Pectin lyase-like"/>
    <property type="match status" value="1"/>
</dbReference>
<dbReference type="Proteomes" id="UP000634805">
    <property type="component" value="Unassembled WGS sequence"/>
</dbReference>
<evidence type="ECO:0000259" key="3">
    <source>
        <dbReference type="Pfam" id="PF13360"/>
    </source>
</evidence>
<feature type="domain" description="CARDB" evidence="2">
    <location>
        <begin position="523"/>
        <end position="621"/>
    </location>
</feature>
<dbReference type="Pfam" id="PF13360">
    <property type="entry name" value="PQQ_2"/>
    <property type="match status" value="3"/>
</dbReference>
<feature type="domain" description="Pyrrolo-quinoline quinone repeat" evidence="3">
    <location>
        <begin position="646"/>
        <end position="735"/>
    </location>
</feature>
<accession>A0A811TG22</accession>
<evidence type="ECO:0000259" key="2">
    <source>
        <dbReference type="Pfam" id="PF07705"/>
    </source>
</evidence>
<dbReference type="SMART" id="SM00710">
    <property type="entry name" value="PbH1"/>
    <property type="match status" value="5"/>
</dbReference>
<dbReference type="InterPro" id="IPR018391">
    <property type="entry name" value="PQQ_b-propeller_rpt"/>
</dbReference>
<evidence type="ECO:0000259" key="1">
    <source>
        <dbReference type="Pfam" id="PF05048"/>
    </source>
</evidence>
<dbReference type="InterPro" id="IPR012334">
    <property type="entry name" value="Pectin_lyas_fold"/>
</dbReference>
<organism evidence="4 5">
    <name type="scientific">Candidatus Argoarchaeum ethanivorans</name>
    <dbReference type="NCBI Taxonomy" id="2608793"/>
    <lineage>
        <taxon>Archaea</taxon>
        <taxon>Methanobacteriati</taxon>
        <taxon>Methanobacteriota</taxon>
        <taxon>Stenosarchaea group</taxon>
        <taxon>Methanomicrobia</taxon>
        <taxon>Methanosarcinales</taxon>
        <taxon>Methanosarcinales incertae sedis</taxon>
        <taxon>GOM Arc I cluster</taxon>
        <taxon>Candidatus Argoarchaeum</taxon>
    </lineage>
</organism>
<dbReference type="InterPro" id="IPR006626">
    <property type="entry name" value="PbH1"/>
</dbReference>
<dbReference type="EMBL" id="CAJHIS010000014">
    <property type="protein sequence ID" value="CAD6493695.1"/>
    <property type="molecule type" value="Genomic_DNA"/>
</dbReference>
<feature type="domain" description="Pyrrolo-quinoline quinone repeat" evidence="3">
    <location>
        <begin position="901"/>
        <end position="985"/>
    </location>
</feature>
<dbReference type="InterPro" id="IPR022441">
    <property type="entry name" value="Para_beta_helix_rpt-2"/>
</dbReference>
<reference evidence="4" key="1">
    <citation type="submission" date="2020-10" db="EMBL/GenBank/DDBJ databases">
        <authorList>
            <person name="Hahn C.J."/>
            <person name="Laso-Perez R."/>
            <person name="Vulcano F."/>
            <person name="Vaziourakis K.-M."/>
            <person name="Stokke R."/>
            <person name="Steen I.H."/>
            <person name="Teske A."/>
            <person name="Boetius A."/>
            <person name="Liebeke M."/>
            <person name="Amann R."/>
            <person name="Knittel K."/>
        </authorList>
    </citation>
    <scope>NUCLEOTIDE SEQUENCE</scope>
    <source>
        <strain evidence="4">Gfbio:e3339647-f889-4370-9287-4fb5cb688e4c:AG392D22_GoMArc1</strain>
    </source>
</reference>
<dbReference type="Pfam" id="PF07705">
    <property type="entry name" value="CARDB"/>
    <property type="match status" value="2"/>
</dbReference>
<proteinExistence type="predicted"/>
<sequence>MKAIYIICMIALLSAIIVIPASATTWDVHEGESIQAALNNATDGDTVFVYNGTYLLTACPEWGLVVNTPNITLKGEGADDVTLDGNGRCVAIYLGPTGYEFSGAAPGCIVEGLTIVNGSTGVAVANEKSPNCIIRNNIIIGGRRGIDAVQNTTIMSNIVSNTTHNHFAFRFYKSSNSLFINNTYINNTGGVGLYEAETTNNTIARNNIISNGVGIKLYNAPSGNKIYLNNIVDNTQNVLISGSGGGTNIWNSTEQIEYTYGGTTYTDYLGNYWSDYTGTDSDKDGIGDTSYVIPDSLDEDFHPLKVKFEKYFEELLPSTSFLISGEVNYTSGDPVPNPAVTVTNLATSGEFTVKTVADSNYYLVLTDSNHVSAGDTIRINASDETVFTETDHTVTASDMNDGGFVPYMLLEAGGRPDLLVIEKSEEWVSLVDKTYNITYTVANIGSVDADASSTSIKIDGVEVGTNPVPALAAGGNYTSTTGPFTMSGDNDMIEVCADSGNVVVEIRESNNCLENLLEYPDMPDLITLRIALKTDRYVNEENILAVTVKNIAYLDANSFNVSLKVDGTPLCEQTVPSLGAGNSTDLEFIWIPTEFRAYELEAVADTKNEVKESNETNNILSGIIIKRTNWPQFHCDETHVGSSPSVAPNTNKTLWISEDIGAIAGSSTVVVDGKVFVNCGDSLTALHESTGEVLWSSPAEAGGQFGSWTSPSYHDGKVFINGEGAYSATDGSKIWGGLPSNTNGGPMIADGKVFQGDWGRHYYCLDEETGELLWTFTEENTGSWGTAYTQGTPAYADGKVYLTTWVFIGGYVYCVDADTGAEIWNQSTPLDTCGSPTVANGITYVTTYNFYGDGDIYAMNADTGDILWRQTIQRTDSTPTVAYGNVYVTGGARGFSDRQTYCFNATTGDVIWSTDTADEIGGWTCSVAVADGKVFVGTEGGDSFDYATTYALDAFTGDVIWSYPAGGASPAVANGTVFTIGSGRVYAFGGSEIPAGVTFDKKKLDLNSSGILKAFITLPEGYDVADIDVSTVECEGAHAFGDGSVIPGKQALEVKFKIPDLVDVPTGDAVRLSVTGELTDGTRFEGSDMVRVIVKGT</sequence>
<dbReference type="InterPro" id="IPR011050">
    <property type="entry name" value="Pectin_lyase_fold/virulence"/>
</dbReference>
<name>A0A811TG22_9EURY</name>
<dbReference type="InterPro" id="IPR011047">
    <property type="entry name" value="Quinoprotein_ADH-like_sf"/>
</dbReference>
<feature type="domain" description="CARDB" evidence="2">
    <location>
        <begin position="415"/>
        <end position="514"/>
    </location>
</feature>
<dbReference type="Gene3D" id="2.130.10.10">
    <property type="entry name" value="YVTN repeat-like/Quinoprotein amine dehydrogenase"/>
    <property type="match status" value="2"/>
</dbReference>
<dbReference type="NCBIfam" id="TIGR03804">
    <property type="entry name" value="para_beta_helix"/>
    <property type="match status" value="1"/>
</dbReference>
<dbReference type="Gene3D" id="2.40.10.480">
    <property type="match status" value="1"/>
</dbReference>
<dbReference type="Gene3D" id="2.60.40.10">
    <property type="entry name" value="Immunoglobulins"/>
    <property type="match status" value="2"/>
</dbReference>
<protein>
    <submittedName>
        <fullName evidence="4">Outer membrane protein assembly factor BamB</fullName>
    </submittedName>
</protein>
<comment type="caution">
    <text evidence="4">The sequence shown here is derived from an EMBL/GenBank/DDBJ whole genome shotgun (WGS) entry which is preliminary data.</text>
</comment>
<dbReference type="InterPro" id="IPR013783">
    <property type="entry name" value="Ig-like_fold"/>
</dbReference>
<evidence type="ECO:0000313" key="4">
    <source>
        <dbReference type="EMBL" id="CAD6493695.1"/>
    </source>
</evidence>
<dbReference type="Gene3D" id="2.160.20.10">
    <property type="entry name" value="Single-stranded right-handed beta-helix, Pectin lyase-like"/>
    <property type="match status" value="1"/>
</dbReference>
<dbReference type="InterPro" id="IPR015943">
    <property type="entry name" value="WD40/YVTN_repeat-like_dom_sf"/>
</dbReference>
<dbReference type="PANTHER" id="PTHR34512">
    <property type="entry name" value="CELL SURFACE PROTEIN"/>
    <property type="match status" value="1"/>
</dbReference>
<dbReference type="InterPro" id="IPR002372">
    <property type="entry name" value="PQQ_rpt_dom"/>
</dbReference>
<dbReference type="PANTHER" id="PTHR34512:SF30">
    <property type="entry name" value="OUTER MEMBRANE PROTEIN ASSEMBLY FACTOR BAMB"/>
    <property type="match status" value="1"/>
</dbReference>
<dbReference type="SMART" id="SM00564">
    <property type="entry name" value="PQQ"/>
    <property type="match status" value="6"/>
</dbReference>
<evidence type="ECO:0000313" key="5">
    <source>
        <dbReference type="Proteomes" id="UP000634805"/>
    </source>
</evidence>
<feature type="domain" description="Pyrrolo-quinoline quinone repeat" evidence="3">
    <location>
        <begin position="764"/>
        <end position="888"/>
    </location>
</feature>
<dbReference type="SUPFAM" id="SSF50998">
    <property type="entry name" value="Quinoprotein alcohol dehydrogenase-like"/>
    <property type="match status" value="3"/>
</dbReference>